<feature type="compositionally biased region" description="Basic and acidic residues" evidence="2">
    <location>
        <begin position="1045"/>
        <end position="1060"/>
    </location>
</feature>
<proteinExistence type="predicted"/>
<feature type="region of interest" description="Disordered" evidence="2">
    <location>
        <begin position="876"/>
        <end position="1425"/>
    </location>
</feature>
<feature type="domain" description="Elongation factor 1 beta central acidic region eukaryote" evidence="3">
    <location>
        <begin position="1381"/>
        <end position="1405"/>
    </location>
</feature>
<feature type="compositionally biased region" description="Basic and acidic residues" evidence="2">
    <location>
        <begin position="1315"/>
        <end position="1330"/>
    </location>
</feature>
<dbReference type="SUPFAM" id="SSF53335">
    <property type="entry name" value="S-adenosyl-L-methionine-dependent methyltransferases"/>
    <property type="match status" value="1"/>
</dbReference>
<feature type="compositionally biased region" description="Polar residues" evidence="2">
    <location>
        <begin position="946"/>
        <end position="959"/>
    </location>
</feature>
<evidence type="ECO:0000259" key="3">
    <source>
        <dbReference type="SMART" id="SM01182"/>
    </source>
</evidence>
<evidence type="ECO:0000313" key="4">
    <source>
        <dbReference type="EMBL" id="CAI3974768.1"/>
    </source>
</evidence>
<gene>
    <name evidence="4" type="ORF">C1SCF055_LOCUS3144</name>
</gene>
<reference evidence="4" key="1">
    <citation type="submission" date="2022-10" db="EMBL/GenBank/DDBJ databases">
        <authorList>
            <person name="Chen Y."/>
            <person name="Dougan E. K."/>
            <person name="Chan C."/>
            <person name="Rhodes N."/>
            <person name="Thang M."/>
        </authorList>
    </citation>
    <scope>NUCLEOTIDE SEQUENCE</scope>
</reference>
<feature type="compositionally biased region" description="Basic and acidic residues" evidence="2">
    <location>
        <begin position="876"/>
        <end position="893"/>
    </location>
</feature>
<reference evidence="5 6" key="2">
    <citation type="submission" date="2024-05" db="EMBL/GenBank/DDBJ databases">
        <authorList>
            <person name="Chen Y."/>
            <person name="Shah S."/>
            <person name="Dougan E. K."/>
            <person name="Thang M."/>
            <person name="Chan C."/>
        </authorList>
    </citation>
    <scope>NUCLEOTIDE SEQUENCE [LARGE SCALE GENOMIC DNA]</scope>
</reference>
<feature type="compositionally biased region" description="Basic and acidic residues" evidence="2">
    <location>
        <begin position="1219"/>
        <end position="1234"/>
    </location>
</feature>
<feature type="compositionally biased region" description="Basic and acidic residues" evidence="2">
    <location>
        <begin position="925"/>
        <end position="940"/>
    </location>
</feature>
<feature type="coiled-coil region" evidence="1">
    <location>
        <begin position="473"/>
        <end position="500"/>
    </location>
</feature>
<keyword evidence="1" id="KW-0175">Coiled coil</keyword>
<dbReference type="EMBL" id="CAMXCT030000158">
    <property type="protein sequence ID" value="CAL4762080.1"/>
    <property type="molecule type" value="Genomic_DNA"/>
</dbReference>
<evidence type="ECO:0000256" key="1">
    <source>
        <dbReference type="SAM" id="Coils"/>
    </source>
</evidence>
<evidence type="ECO:0000313" key="6">
    <source>
        <dbReference type="Proteomes" id="UP001152797"/>
    </source>
</evidence>
<feature type="domain" description="Elongation factor 1 beta central acidic region eukaryote" evidence="3">
    <location>
        <begin position="1185"/>
        <end position="1209"/>
    </location>
</feature>
<feature type="domain" description="Elongation factor 1 beta central acidic region eukaryote" evidence="3">
    <location>
        <begin position="1127"/>
        <end position="1151"/>
    </location>
</feature>
<dbReference type="SMART" id="SM01182">
    <property type="entry name" value="EF-1_beta_acid"/>
    <property type="match status" value="6"/>
</dbReference>
<dbReference type="EMBL" id="CAMXCT010000158">
    <property type="protein sequence ID" value="CAI3974768.1"/>
    <property type="molecule type" value="Genomic_DNA"/>
</dbReference>
<keyword evidence="6" id="KW-1185">Reference proteome</keyword>
<comment type="caution">
    <text evidence="4">The sequence shown here is derived from an EMBL/GenBank/DDBJ whole genome shotgun (WGS) entry which is preliminary data.</text>
</comment>
<protein>
    <submittedName>
        <fullName evidence="5">Midasin (Dynein-related AAA-ATPase MDN1) (MIDAS-containing protein)</fullName>
    </submittedName>
</protein>
<dbReference type="InterPro" id="IPR018940">
    <property type="entry name" value="EF-1_beta_acid_region_euk"/>
</dbReference>
<dbReference type="Proteomes" id="UP001152797">
    <property type="component" value="Unassembled WGS sequence"/>
</dbReference>
<feature type="domain" description="Elongation factor 1 beta central acidic region eukaryote" evidence="3">
    <location>
        <begin position="1281"/>
        <end position="1305"/>
    </location>
</feature>
<dbReference type="Gene3D" id="3.40.50.150">
    <property type="entry name" value="Vaccinia Virus protein VP39"/>
    <property type="match status" value="1"/>
</dbReference>
<feature type="domain" description="Elongation factor 1 beta central acidic region eukaryote" evidence="3">
    <location>
        <begin position="891"/>
        <end position="915"/>
    </location>
</feature>
<feature type="compositionally biased region" description="Basic and acidic residues" evidence="2">
    <location>
        <begin position="1088"/>
        <end position="1129"/>
    </location>
</feature>
<evidence type="ECO:0000313" key="5">
    <source>
        <dbReference type="EMBL" id="CAL4762080.1"/>
    </source>
</evidence>
<feature type="compositionally biased region" description="Basic and acidic residues" evidence="2">
    <location>
        <begin position="1161"/>
        <end position="1187"/>
    </location>
</feature>
<sequence>MGNQNGINDERYVTHKKYYRETKRVSDILVIENVPEYQSATASAELGPHWSLESVVLDPRLFGVPASRPRRFILAFDKRKDAKRFLEPEELLSSHILPVTAEQGFGFQALCIPARGRSCAMPKRAGAGNGPATKSVKTNVVAVWASKTFDQAKTFDVEGGEHPVQMLVDDLTPQLYLPIQEWLEHLIPGFPEKTDDLVDIPLLAIYFLPPADGLPLFHAWLVTAKDVWHRGYEGHREILEIRLNDRVDLVDHGFRSFIPTKGLGRVSCILWAVLWSYFNRDSMDGDAKSDFIRWLHSVKSLKCKVQSAGVAELRWRRIQDTVKYPESKYKDAFFAAMEEYNQYGIAEVSSRYRLDKTAMDELYGFKVGVCEKAFELLQKHLHCFKFEARAGKACSVRLPLTEWLTECDRMCFVSHVLALMAYWKDEHGTYVFDNGVIENLLKRAVADTFVKTLDPQFKIEETIMFTEVAPKKIDTTKEKVEQADQKLQALSAESRKAQFQADSLALARDLAQVGNVYRDVVKSENSIRQERIMHLRGQNCIGAALVADYMSLNMAVHAGSLKEQISLADRFLTRFPQYPCVVWCDLMKCGRLTQQEVNDYCDLMHSIFKKSPMSVAVLVAPYLVSEKVAGYRGELRRWEDKMDARGFKQHSIAIRCQSNRNEIPWTPEGQYVVPVAQKDNLPHASEGMSLSDVQECAQFLAGEALPCGLLSALLGRTPPASSATDVDPNQYPLKLIKLDYDPNPSLKGWTKFRISIPPAVRARYIDDQVFGEDWSNILKDFDQKYSPKSNADATAALALVKKEEEDATKVIEPWTNEPETLEELMDKYIVEAKFPGRNHGSTMFLVQSKARDGIARGGGLFEDGICCGTWFFKKEKPEKDQPEKKTGRKKGDSDEGEAEEKKVKKIRKEVYEEKGSHKKKAKTLQTDEKDKESKDEKSAGEDAMNQGVNENGSYSQGTEITDPGCSQDPDKHQTDEKKKKTKDKKEKDKPEKDQPQKETQKETDSKGSKKGDSDEGEAEEKKVKKIRKEVYEEKGSHKKKAKTLQTDEKDKESKDEKSAGEDAMNQEVNENGSYSQGTEITDPGCSQDPDKHQTDEKKKKPKDKKEKDKPEKDQPQKETDSKGSKKGDSDEGEAEEKKVKKIRKEVYEEKGSHKKKAKTLQTDEKDKESKDEKSAGEDERCSKKGDSDEGEAEEKKVKKIRKEVYEEKGSHKKKAKTLQTDEKDKESKDEKSAGEDAMNQEDPDKHQTDEKKKKTKDKKEKDKPEKDQPQKETDSKGSKKGDSDEGEAEEKKVKKIRKEVYEEKGSHKKKAKTLQTDEKDKESKDEKSAGEDAMNQEVNDQDPDKHQTDEKKKKTKDKKEKDKPEKDQPQKETDSKGSQKGDSDEGEAEEKKVKKIRKEVYEEKGSHKKKAKTFADRREGQGEQR</sequence>
<feature type="compositionally biased region" description="Basic and acidic residues" evidence="2">
    <location>
        <begin position="1342"/>
        <end position="1383"/>
    </location>
</feature>
<feature type="compositionally biased region" description="Basic and acidic residues" evidence="2">
    <location>
        <begin position="1413"/>
        <end position="1425"/>
    </location>
</feature>
<feature type="compositionally biased region" description="Polar residues" evidence="2">
    <location>
        <begin position="1066"/>
        <end position="1079"/>
    </location>
</feature>
<dbReference type="EMBL" id="CAMXCT020000158">
    <property type="protein sequence ID" value="CAL1128143.1"/>
    <property type="molecule type" value="Genomic_DNA"/>
</dbReference>
<dbReference type="InterPro" id="IPR029063">
    <property type="entry name" value="SAM-dependent_MTases_sf"/>
</dbReference>
<name>A0A9P1BLT9_9DINO</name>
<organism evidence="4">
    <name type="scientific">Cladocopium goreaui</name>
    <dbReference type="NCBI Taxonomy" id="2562237"/>
    <lineage>
        <taxon>Eukaryota</taxon>
        <taxon>Sar</taxon>
        <taxon>Alveolata</taxon>
        <taxon>Dinophyceae</taxon>
        <taxon>Suessiales</taxon>
        <taxon>Symbiodiniaceae</taxon>
        <taxon>Cladocopium</taxon>
    </lineage>
</organism>
<feature type="compositionally biased region" description="Basic and acidic residues" evidence="2">
    <location>
        <begin position="1242"/>
        <end position="1283"/>
    </location>
</feature>
<feature type="compositionally biased region" description="Basic and acidic residues" evidence="2">
    <location>
        <begin position="968"/>
        <end position="1013"/>
    </location>
</feature>
<accession>A0A9P1BLT9</accession>
<evidence type="ECO:0000256" key="2">
    <source>
        <dbReference type="SAM" id="MobiDB-lite"/>
    </source>
</evidence>
<feature type="domain" description="Elongation factor 1 beta central acidic region eukaryote" evidence="3">
    <location>
        <begin position="1011"/>
        <end position="1035"/>
    </location>
</feature>